<keyword evidence="4" id="KW-1185">Reference proteome</keyword>
<evidence type="ECO:0000256" key="1">
    <source>
        <dbReference type="SAM" id="MobiDB-lite"/>
    </source>
</evidence>
<evidence type="ECO:0000313" key="4">
    <source>
        <dbReference type="Proteomes" id="UP000280197"/>
    </source>
</evidence>
<dbReference type="KEGG" id="saqu:EJC51_25675"/>
<dbReference type="Proteomes" id="UP000280197">
    <property type="component" value="Chromosome"/>
</dbReference>
<proteinExistence type="predicted"/>
<gene>
    <name evidence="3" type="ORF">EJC51_25675</name>
</gene>
<feature type="domain" description="A-factor biosynthesis hotdog" evidence="2">
    <location>
        <begin position="138"/>
        <end position="270"/>
    </location>
</feature>
<name>A0A3S9I493_9ACTN</name>
<evidence type="ECO:0000313" key="3">
    <source>
        <dbReference type="EMBL" id="AZP19161.1"/>
    </source>
</evidence>
<sequence length="310" mass="34395">MVQKNQLDGCTPAATPLRSFTSAPPPRKTRCGRGGRPLMSAEEKRMSATATLRTLLLVGDRFAGFAAQQDVLTVSQFIEEMRLGVYSWDSRPVRVRAGQGVTAEDAEIVRDAALLLGLGDRLDLDFRAPALAGRGEAHKHRSCNTLIADLRRDGADLFSATLRVHNDNELLIDHQTGEHVQGMVAVEAARQMFLAVSERYHACRYLDRSYYYVIESMNTDFENFLFPVDATIVYHSLRAELDDPDRLSFAAEISLHQAGRRASITTVTYTAFDAPVIEAKEHRRAQFAVEHTVRNARVTITPAEPVPAAV</sequence>
<feature type="region of interest" description="Disordered" evidence="1">
    <location>
        <begin position="1"/>
        <end position="42"/>
    </location>
</feature>
<organism evidence="3 4">
    <name type="scientific">Streptomyces aquilus</name>
    <dbReference type="NCBI Taxonomy" id="2548456"/>
    <lineage>
        <taxon>Bacteria</taxon>
        <taxon>Bacillati</taxon>
        <taxon>Actinomycetota</taxon>
        <taxon>Actinomycetes</taxon>
        <taxon>Kitasatosporales</taxon>
        <taxon>Streptomycetaceae</taxon>
        <taxon>Streptomyces</taxon>
    </lineage>
</organism>
<reference evidence="3 4" key="1">
    <citation type="submission" date="2018-12" db="EMBL/GenBank/DDBJ databases">
        <authorList>
            <person name="Li K."/>
        </authorList>
    </citation>
    <scope>NUCLEOTIDE SEQUENCE [LARGE SCALE GENOMIC DNA]</scope>
    <source>
        <strain evidence="4">CR22</strain>
    </source>
</reference>
<dbReference type="InterPro" id="IPR005509">
    <property type="entry name" value="AfsA_hotdog_dom"/>
</dbReference>
<protein>
    <recommendedName>
        <fullName evidence="2">A-factor biosynthesis hotdog domain-containing protein</fullName>
    </recommendedName>
</protein>
<dbReference type="AlphaFoldDB" id="A0A3S9I493"/>
<dbReference type="EMBL" id="CP034463">
    <property type="protein sequence ID" value="AZP19161.1"/>
    <property type="molecule type" value="Genomic_DNA"/>
</dbReference>
<accession>A0A3S9I493</accession>
<dbReference type="Pfam" id="PF03756">
    <property type="entry name" value="AfsA"/>
    <property type="match status" value="1"/>
</dbReference>
<evidence type="ECO:0000259" key="2">
    <source>
        <dbReference type="Pfam" id="PF03756"/>
    </source>
</evidence>